<reference evidence="3" key="1">
    <citation type="submission" date="2022-11" db="EMBL/GenBank/DDBJ databases">
        <title>Genome Resource of Sclerotinia nivalis Strain SnTB1, a Plant Pathogen Isolated from American Ginseng.</title>
        <authorList>
            <person name="Fan S."/>
        </authorList>
    </citation>
    <scope>NUCLEOTIDE SEQUENCE</scope>
    <source>
        <strain evidence="3">SnTB1</strain>
    </source>
</reference>
<gene>
    <name evidence="3" type="ORF">OCU04_002195</name>
</gene>
<proteinExistence type="predicted"/>
<dbReference type="AlphaFoldDB" id="A0A9X0AZN9"/>
<dbReference type="Proteomes" id="UP001152300">
    <property type="component" value="Unassembled WGS sequence"/>
</dbReference>
<feature type="domain" description="Azaphilone pigments biosynthesis cluster protein L N-terminal" evidence="1">
    <location>
        <begin position="15"/>
        <end position="141"/>
    </location>
</feature>
<feature type="domain" description="Ubiquitin-like" evidence="2">
    <location>
        <begin position="207"/>
        <end position="281"/>
    </location>
</feature>
<protein>
    <recommendedName>
        <fullName evidence="5">Fungal N-terminal domain-containing protein</fullName>
    </recommendedName>
</protein>
<evidence type="ECO:0000259" key="2">
    <source>
        <dbReference type="Pfam" id="PF22893"/>
    </source>
</evidence>
<dbReference type="PANTHER" id="PTHR38886">
    <property type="entry name" value="SESA DOMAIN-CONTAINING PROTEIN"/>
    <property type="match status" value="1"/>
</dbReference>
<accession>A0A9X0AZN9</accession>
<dbReference type="InterPro" id="IPR031348">
    <property type="entry name" value="PigL_N"/>
</dbReference>
<dbReference type="InterPro" id="IPR054464">
    <property type="entry name" value="ULD_fung"/>
</dbReference>
<evidence type="ECO:0000313" key="4">
    <source>
        <dbReference type="Proteomes" id="UP001152300"/>
    </source>
</evidence>
<evidence type="ECO:0000313" key="3">
    <source>
        <dbReference type="EMBL" id="KAJ8071887.1"/>
    </source>
</evidence>
<dbReference type="OrthoDB" id="3045089at2759"/>
<evidence type="ECO:0000259" key="1">
    <source>
        <dbReference type="Pfam" id="PF17111"/>
    </source>
</evidence>
<comment type="caution">
    <text evidence="3">The sequence shown here is derived from an EMBL/GenBank/DDBJ whole genome shotgun (WGS) entry which is preliminary data.</text>
</comment>
<sequence length="282" mass="31678">MSIGFGFSVGDFIAAIDLVAAVVDALRESGNSSSEFREIVRQLDALEDTLRRVKRLELDDTQRAEGIALQKAASCCQITIDDFWKKIQKYQPHLQNGGSGSRLKDGWMKIVWATCKSDDMIKFKAGLAGHTSSIQLASIATNEKSQASRPNDELAHLTLYSGLTMGERILDATLEIKSTVMKTNLRIFQMVLEIHHVITRIPGHVDRQQPVYFIDALGRHTPFYLEFIRSKEAFVSVLKTNFLNVGWVASKIENGNFTIQDSATKRDIRVGNDWELWFSPGQ</sequence>
<dbReference type="EMBL" id="JAPEIS010000001">
    <property type="protein sequence ID" value="KAJ8071887.1"/>
    <property type="molecule type" value="Genomic_DNA"/>
</dbReference>
<keyword evidence="4" id="KW-1185">Reference proteome</keyword>
<dbReference type="PANTHER" id="PTHR38886:SF1">
    <property type="entry name" value="NACHT-NTPASE AND P-LOOP NTPASES N-TERMINAL DOMAIN-CONTAINING PROTEIN"/>
    <property type="match status" value="1"/>
</dbReference>
<name>A0A9X0AZN9_9HELO</name>
<dbReference type="Pfam" id="PF22893">
    <property type="entry name" value="ULD_2"/>
    <property type="match status" value="1"/>
</dbReference>
<dbReference type="Pfam" id="PF17111">
    <property type="entry name" value="PigL_N"/>
    <property type="match status" value="1"/>
</dbReference>
<evidence type="ECO:0008006" key="5">
    <source>
        <dbReference type="Google" id="ProtNLM"/>
    </source>
</evidence>
<organism evidence="3 4">
    <name type="scientific">Sclerotinia nivalis</name>
    <dbReference type="NCBI Taxonomy" id="352851"/>
    <lineage>
        <taxon>Eukaryota</taxon>
        <taxon>Fungi</taxon>
        <taxon>Dikarya</taxon>
        <taxon>Ascomycota</taxon>
        <taxon>Pezizomycotina</taxon>
        <taxon>Leotiomycetes</taxon>
        <taxon>Helotiales</taxon>
        <taxon>Sclerotiniaceae</taxon>
        <taxon>Sclerotinia</taxon>
    </lineage>
</organism>